<comment type="subcellular location">
    <subcellularLocation>
        <location evidence="1">Fimbrium</location>
    </subcellularLocation>
</comment>
<dbReference type="PANTHER" id="PTHR33420:SF3">
    <property type="entry name" value="FIMBRIAL SUBUNIT ELFA"/>
    <property type="match status" value="1"/>
</dbReference>
<dbReference type="InterPro" id="IPR000259">
    <property type="entry name" value="Adhesion_dom_fimbrial"/>
</dbReference>
<evidence type="ECO:0000256" key="1">
    <source>
        <dbReference type="ARBA" id="ARBA00004561"/>
    </source>
</evidence>
<evidence type="ECO:0000313" key="7">
    <source>
        <dbReference type="EMBL" id="MEE9686101.1"/>
    </source>
</evidence>
<dbReference type="EMBL" id="JAZKLI010000002">
    <property type="protein sequence ID" value="MEE9686101.1"/>
    <property type="molecule type" value="Genomic_DNA"/>
</dbReference>
<dbReference type="Proteomes" id="UP001335910">
    <property type="component" value="Unassembled WGS sequence"/>
</dbReference>
<dbReference type="InterPro" id="IPR008966">
    <property type="entry name" value="Adhesion_dom_sf"/>
</dbReference>
<comment type="caution">
    <text evidence="7">The sequence shown here is derived from an EMBL/GenBank/DDBJ whole genome shotgun (WGS) entry which is preliminary data.</text>
</comment>
<keyword evidence="4" id="KW-0281">Fimbrium</keyword>
<evidence type="ECO:0000256" key="4">
    <source>
        <dbReference type="ARBA" id="ARBA00023263"/>
    </source>
</evidence>
<dbReference type="PANTHER" id="PTHR33420">
    <property type="entry name" value="FIMBRIAL SUBUNIT ELFA-RELATED"/>
    <property type="match status" value="1"/>
</dbReference>
<proteinExistence type="inferred from homology"/>
<feature type="signal peptide" evidence="5">
    <location>
        <begin position="1"/>
        <end position="23"/>
    </location>
</feature>
<protein>
    <submittedName>
        <fullName evidence="7">Fimbrial protein</fullName>
    </submittedName>
</protein>
<dbReference type="Gene3D" id="2.60.40.1090">
    <property type="entry name" value="Fimbrial-type adhesion domain"/>
    <property type="match status" value="1"/>
</dbReference>
<dbReference type="Pfam" id="PF00419">
    <property type="entry name" value="Fimbrial"/>
    <property type="match status" value="1"/>
</dbReference>
<evidence type="ECO:0000256" key="2">
    <source>
        <dbReference type="ARBA" id="ARBA00006671"/>
    </source>
</evidence>
<name>A0ABU7UIE0_LELAM</name>
<dbReference type="RefSeq" id="WP_331391010.1">
    <property type="nucleotide sequence ID" value="NZ_JAZKLB010000002.1"/>
</dbReference>
<sequence length="193" mass="19835">MKNMMKKRLLATILLIMSGGAMAAESKSVINVSGTITADSCAIYGSDATTPTANVALPDVDTQALSAGTYQYRQFKFNLVCTANHPVLTATFSANAADSDVPGYGSKSVIANTGSARNVGIGLIGAASVTATGEPSGYLPLGVQSAGSPFLNDPTILTTHRFLFGAQIVPLKKDEPVMPGTVSGTATLVLNYT</sequence>
<dbReference type="InterPro" id="IPR050263">
    <property type="entry name" value="Bact_Fimbrial_Adh_Pro"/>
</dbReference>
<keyword evidence="3 5" id="KW-0732">Signal</keyword>
<evidence type="ECO:0000256" key="3">
    <source>
        <dbReference type="ARBA" id="ARBA00022729"/>
    </source>
</evidence>
<feature type="chain" id="PRO_5046041397" evidence="5">
    <location>
        <begin position="24"/>
        <end position="193"/>
    </location>
</feature>
<dbReference type="InterPro" id="IPR036937">
    <property type="entry name" value="Adhesion_dom_fimbrial_sf"/>
</dbReference>
<organism evidence="7 8">
    <name type="scientific">Lelliottia amnigena</name>
    <name type="common">Enterobacter amnigenus</name>
    <dbReference type="NCBI Taxonomy" id="61646"/>
    <lineage>
        <taxon>Bacteria</taxon>
        <taxon>Pseudomonadati</taxon>
        <taxon>Pseudomonadota</taxon>
        <taxon>Gammaproteobacteria</taxon>
        <taxon>Enterobacterales</taxon>
        <taxon>Enterobacteriaceae</taxon>
        <taxon>Lelliottia</taxon>
    </lineage>
</organism>
<reference evidence="7 8" key="1">
    <citation type="submission" date="2023-10" db="EMBL/GenBank/DDBJ databases">
        <title>Wastewater isolates of ESBL- and carbapenemase-producing Gram-negative bacteria from New Zealand.</title>
        <authorList>
            <person name="Straub C."/>
            <person name="Weaver L."/>
            <person name="Cornelius A."/>
            <person name="Mcgill E."/>
            <person name="Dyet K."/>
            <person name="White L."/>
            <person name="Pattis I."/>
        </authorList>
    </citation>
    <scope>NUCLEOTIDE SEQUENCE [LARGE SCALE GENOMIC DNA]</scope>
    <source>
        <strain evidence="7 8">ESBL35</strain>
    </source>
</reference>
<evidence type="ECO:0000313" key="8">
    <source>
        <dbReference type="Proteomes" id="UP001335910"/>
    </source>
</evidence>
<evidence type="ECO:0000259" key="6">
    <source>
        <dbReference type="Pfam" id="PF00419"/>
    </source>
</evidence>
<gene>
    <name evidence="7" type="ORF">V4839_21925</name>
</gene>
<keyword evidence="8" id="KW-1185">Reference proteome</keyword>
<evidence type="ECO:0000256" key="5">
    <source>
        <dbReference type="SAM" id="SignalP"/>
    </source>
</evidence>
<comment type="similarity">
    <text evidence="2">Belongs to the fimbrial protein family.</text>
</comment>
<accession>A0ABU7UIE0</accession>
<feature type="domain" description="Fimbrial-type adhesion" evidence="6">
    <location>
        <begin position="30"/>
        <end position="192"/>
    </location>
</feature>
<dbReference type="SUPFAM" id="SSF49401">
    <property type="entry name" value="Bacterial adhesins"/>
    <property type="match status" value="1"/>
</dbReference>